<dbReference type="GO" id="GO:0016787">
    <property type="term" value="F:hydrolase activity"/>
    <property type="evidence" value="ECO:0007669"/>
    <property type="project" value="UniProtKB-KW"/>
</dbReference>
<gene>
    <name evidence="11" type="primary">pgeF</name>
    <name evidence="11" type="ORF">NYP16_12520</name>
</gene>
<dbReference type="AlphaFoldDB" id="A0A9X3Z851"/>
<reference evidence="11" key="1">
    <citation type="submission" date="2022-08" db="EMBL/GenBank/DDBJ databases">
        <authorList>
            <person name="Vandamme P."/>
            <person name="Hettiarachchi A."/>
            <person name="Peeters C."/>
            <person name="Cnockaert M."/>
            <person name="Carlier A."/>
        </authorList>
    </citation>
    <scope>NUCLEOTIDE SEQUENCE</scope>
    <source>
        <strain evidence="11">LMG 31809</strain>
    </source>
</reference>
<comment type="catalytic activity">
    <reaction evidence="1">
        <text>inosine + phosphate = alpha-D-ribose 1-phosphate + hypoxanthine</text>
        <dbReference type="Rhea" id="RHEA:27646"/>
        <dbReference type="ChEBI" id="CHEBI:17368"/>
        <dbReference type="ChEBI" id="CHEBI:17596"/>
        <dbReference type="ChEBI" id="CHEBI:43474"/>
        <dbReference type="ChEBI" id="CHEBI:57720"/>
        <dbReference type="EC" id="2.4.2.1"/>
    </reaction>
    <physiologicalReaction direction="left-to-right" evidence="1">
        <dbReference type="Rhea" id="RHEA:27647"/>
    </physiologicalReaction>
</comment>
<dbReference type="Proteomes" id="UP001141619">
    <property type="component" value="Unassembled WGS sequence"/>
</dbReference>
<keyword evidence="4" id="KW-0479">Metal-binding</keyword>
<proteinExistence type="inferred from homology"/>
<evidence type="ECO:0000256" key="3">
    <source>
        <dbReference type="ARBA" id="ARBA00022679"/>
    </source>
</evidence>
<evidence type="ECO:0000256" key="8">
    <source>
        <dbReference type="ARBA" id="ARBA00048968"/>
    </source>
</evidence>
<comment type="catalytic activity">
    <reaction evidence="7">
        <text>adenosine + H2O + H(+) = inosine + NH4(+)</text>
        <dbReference type="Rhea" id="RHEA:24408"/>
        <dbReference type="ChEBI" id="CHEBI:15377"/>
        <dbReference type="ChEBI" id="CHEBI:15378"/>
        <dbReference type="ChEBI" id="CHEBI:16335"/>
        <dbReference type="ChEBI" id="CHEBI:17596"/>
        <dbReference type="ChEBI" id="CHEBI:28938"/>
        <dbReference type="EC" id="3.5.4.4"/>
    </reaction>
    <physiologicalReaction direction="left-to-right" evidence="7">
        <dbReference type="Rhea" id="RHEA:24409"/>
    </physiologicalReaction>
</comment>
<evidence type="ECO:0000256" key="5">
    <source>
        <dbReference type="ARBA" id="ARBA00022801"/>
    </source>
</evidence>
<dbReference type="RefSeq" id="WP_274944483.1">
    <property type="nucleotide sequence ID" value="NZ_JANWOI010000004.1"/>
</dbReference>
<evidence type="ECO:0000313" key="12">
    <source>
        <dbReference type="Proteomes" id="UP001141619"/>
    </source>
</evidence>
<organism evidence="11 12">
    <name type="scientific">Govanella unica</name>
    <dbReference type="NCBI Taxonomy" id="2975056"/>
    <lineage>
        <taxon>Bacteria</taxon>
        <taxon>Pseudomonadati</taxon>
        <taxon>Pseudomonadota</taxon>
        <taxon>Alphaproteobacteria</taxon>
        <taxon>Emcibacterales</taxon>
        <taxon>Govanellaceae</taxon>
        <taxon>Govanella</taxon>
    </lineage>
</organism>
<name>A0A9X3Z851_9PROT</name>
<evidence type="ECO:0000256" key="2">
    <source>
        <dbReference type="ARBA" id="ARBA00007353"/>
    </source>
</evidence>
<dbReference type="EMBL" id="JANWOI010000004">
    <property type="protein sequence ID" value="MDA5194776.1"/>
    <property type="molecule type" value="Genomic_DNA"/>
</dbReference>
<reference evidence="11" key="2">
    <citation type="journal article" date="2023" name="Syst. Appl. Microbiol.">
        <title>Govania unica gen. nov., sp. nov., a rare biosphere bacterium that represents a novel family in the class Alphaproteobacteria.</title>
        <authorList>
            <person name="Vandamme P."/>
            <person name="Peeters C."/>
            <person name="Hettiarachchi A."/>
            <person name="Cnockaert M."/>
            <person name="Carlier A."/>
        </authorList>
    </citation>
    <scope>NUCLEOTIDE SEQUENCE</scope>
    <source>
        <strain evidence="11">LMG 31809</strain>
    </source>
</reference>
<protein>
    <recommendedName>
        <fullName evidence="10">Purine nucleoside phosphorylase</fullName>
    </recommendedName>
</protein>
<sequence length="259" mass="27867">MLHSDLLEHPKLRHGFFTRQGGISRGVYTSLNCGPGSADDPAHVVENRRRVVERLAEDLISTDLPLCSLYQVHGPAVVHVTAPWDAANRPEADAMVTDRPGIALGILTADCTPVLFADPQAGVVGAAHAGWKGALYGVLGATITAMERLGASRSRIQAAIGPTIAQESYEVSAAFRATFLEQDPGHARFFVPGRDSDHAQFDLPGFVAARLLAEGIGGLDDLKLDTYADSRRFFSFRRTTHHGEADYGRQISAIMVAPI</sequence>
<evidence type="ECO:0000256" key="6">
    <source>
        <dbReference type="ARBA" id="ARBA00022833"/>
    </source>
</evidence>
<dbReference type="PANTHER" id="PTHR30616:SF2">
    <property type="entry name" value="PURINE NUCLEOSIDE PHOSPHORYLASE LACC1"/>
    <property type="match status" value="1"/>
</dbReference>
<dbReference type="InterPro" id="IPR003730">
    <property type="entry name" value="Cu_polyphenol_OxRdtase"/>
</dbReference>
<keyword evidence="3" id="KW-0808">Transferase</keyword>
<keyword evidence="6" id="KW-0862">Zinc</keyword>
<evidence type="ECO:0000256" key="10">
    <source>
        <dbReference type="RuleBase" id="RU361274"/>
    </source>
</evidence>
<comment type="similarity">
    <text evidence="2 10">Belongs to the purine nucleoside phosphorylase YfiH/LACC1 family.</text>
</comment>
<dbReference type="CDD" id="cd16833">
    <property type="entry name" value="YfiH"/>
    <property type="match status" value="1"/>
</dbReference>
<evidence type="ECO:0000256" key="4">
    <source>
        <dbReference type="ARBA" id="ARBA00022723"/>
    </source>
</evidence>
<evidence type="ECO:0000256" key="9">
    <source>
        <dbReference type="ARBA" id="ARBA00049893"/>
    </source>
</evidence>
<keyword evidence="5" id="KW-0378">Hydrolase</keyword>
<dbReference type="NCBIfam" id="TIGR00726">
    <property type="entry name" value="peptidoglycan editing factor PgeF"/>
    <property type="match status" value="1"/>
</dbReference>
<keyword evidence="12" id="KW-1185">Reference proteome</keyword>
<comment type="catalytic activity">
    <reaction evidence="9">
        <text>S-methyl-5'-thioadenosine + phosphate = 5-(methylsulfanyl)-alpha-D-ribose 1-phosphate + adenine</text>
        <dbReference type="Rhea" id="RHEA:11852"/>
        <dbReference type="ChEBI" id="CHEBI:16708"/>
        <dbReference type="ChEBI" id="CHEBI:17509"/>
        <dbReference type="ChEBI" id="CHEBI:43474"/>
        <dbReference type="ChEBI" id="CHEBI:58533"/>
        <dbReference type="EC" id="2.4.2.28"/>
    </reaction>
    <physiologicalReaction direction="left-to-right" evidence="9">
        <dbReference type="Rhea" id="RHEA:11853"/>
    </physiologicalReaction>
</comment>
<dbReference type="GO" id="GO:0017061">
    <property type="term" value="F:S-methyl-5-thioadenosine phosphorylase activity"/>
    <property type="evidence" value="ECO:0007669"/>
    <property type="project" value="UniProtKB-EC"/>
</dbReference>
<dbReference type="Gene3D" id="3.60.140.10">
    <property type="entry name" value="CNF1/YfiH-like putative cysteine hydrolases"/>
    <property type="match status" value="1"/>
</dbReference>
<dbReference type="PANTHER" id="PTHR30616">
    <property type="entry name" value="UNCHARACTERIZED PROTEIN YFIH"/>
    <property type="match status" value="1"/>
</dbReference>
<dbReference type="InterPro" id="IPR038371">
    <property type="entry name" value="Cu_polyphenol_OxRdtase_sf"/>
</dbReference>
<accession>A0A9X3Z851</accession>
<dbReference type="GO" id="GO:0005507">
    <property type="term" value="F:copper ion binding"/>
    <property type="evidence" value="ECO:0007669"/>
    <property type="project" value="TreeGrafter"/>
</dbReference>
<dbReference type="SUPFAM" id="SSF64438">
    <property type="entry name" value="CNF1/YfiH-like putative cysteine hydrolases"/>
    <property type="match status" value="1"/>
</dbReference>
<evidence type="ECO:0000256" key="1">
    <source>
        <dbReference type="ARBA" id="ARBA00000553"/>
    </source>
</evidence>
<evidence type="ECO:0000313" key="11">
    <source>
        <dbReference type="EMBL" id="MDA5194776.1"/>
    </source>
</evidence>
<evidence type="ECO:0000256" key="7">
    <source>
        <dbReference type="ARBA" id="ARBA00047989"/>
    </source>
</evidence>
<dbReference type="Pfam" id="PF02578">
    <property type="entry name" value="Cu-oxidase_4"/>
    <property type="match status" value="1"/>
</dbReference>
<comment type="catalytic activity">
    <reaction evidence="8">
        <text>adenosine + phosphate = alpha-D-ribose 1-phosphate + adenine</text>
        <dbReference type="Rhea" id="RHEA:27642"/>
        <dbReference type="ChEBI" id="CHEBI:16335"/>
        <dbReference type="ChEBI" id="CHEBI:16708"/>
        <dbReference type="ChEBI" id="CHEBI:43474"/>
        <dbReference type="ChEBI" id="CHEBI:57720"/>
        <dbReference type="EC" id="2.4.2.1"/>
    </reaction>
    <physiologicalReaction direction="left-to-right" evidence="8">
        <dbReference type="Rhea" id="RHEA:27643"/>
    </physiologicalReaction>
</comment>
<dbReference type="InterPro" id="IPR011324">
    <property type="entry name" value="Cytotoxic_necrot_fac-like_cat"/>
</dbReference>
<comment type="caution">
    <text evidence="11">The sequence shown here is derived from an EMBL/GenBank/DDBJ whole genome shotgun (WGS) entry which is preliminary data.</text>
</comment>